<dbReference type="CDD" id="cd05213">
    <property type="entry name" value="NAD_bind_Glutamyl_tRNA_reduct"/>
    <property type="match status" value="1"/>
</dbReference>
<dbReference type="PANTHER" id="PTHR43814:SF1">
    <property type="entry name" value="ARGININOSUCCINATE LYASE"/>
    <property type="match status" value="1"/>
</dbReference>
<keyword evidence="10" id="KW-0804">Transcription</keyword>
<dbReference type="EMBL" id="CAXAMM010022914">
    <property type="protein sequence ID" value="CAK9052760.1"/>
    <property type="molecule type" value="Genomic_DNA"/>
</dbReference>
<dbReference type="PROSITE" id="PS00747">
    <property type="entry name" value="GLUTR"/>
    <property type="match status" value="1"/>
</dbReference>
<keyword evidence="17" id="KW-1185">Reference proteome</keyword>
<dbReference type="InterPro" id="IPR018214">
    <property type="entry name" value="GluRdtase_CS"/>
</dbReference>
<feature type="transmembrane region" description="Helical" evidence="14">
    <location>
        <begin position="1522"/>
        <end position="1543"/>
    </location>
</feature>
<dbReference type="InterPro" id="IPR006151">
    <property type="entry name" value="Shikm_DH/Glu-tRNA_Rdtase"/>
</dbReference>
<keyword evidence="7 13" id="KW-0521">NADP</keyword>
<dbReference type="Pfam" id="PF05201">
    <property type="entry name" value="GlutR_N"/>
    <property type="match status" value="1"/>
</dbReference>
<dbReference type="Gene3D" id="3.40.50.720">
    <property type="entry name" value="NAD(P)-binding Rossmann-like Domain"/>
    <property type="match status" value="1"/>
</dbReference>
<dbReference type="Gene3D" id="1.20.200.10">
    <property type="entry name" value="Fumarase/aspartase (Central domain)"/>
    <property type="match status" value="1"/>
</dbReference>
<dbReference type="Proteomes" id="UP001642464">
    <property type="component" value="Unassembled WGS sequence"/>
</dbReference>
<dbReference type="PROSITE" id="PS00675">
    <property type="entry name" value="SIGMA54_INTERACT_1"/>
    <property type="match status" value="1"/>
</dbReference>
<dbReference type="EC" id="1.2.1.70" evidence="4 13"/>
<dbReference type="InterPro" id="IPR022761">
    <property type="entry name" value="Fumarate_lyase_N"/>
</dbReference>
<keyword evidence="5" id="KW-0547">Nucleotide-binding</keyword>
<dbReference type="SUPFAM" id="SSF69075">
    <property type="entry name" value="Glutamyl tRNA-reductase dimerization domain"/>
    <property type="match status" value="1"/>
</dbReference>
<dbReference type="InterPro" id="IPR025944">
    <property type="entry name" value="Sigma_54_int_dom_CS"/>
</dbReference>
<gene>
    <name evidence="16" type="ORF">SCF082_LOCUS28833</name>
</gene>
<dbReference type="SUPFAM" id="SSF51735">
    <property type="entry name" value="NAD(P)-binding Rossmann-fold domains"/>
    <property type="match status" value="1"/>
</dbReference>
<keyword evidence="11 13" id="KW-0627">Porphyrin biosynthesis</keyword>
<dbReference type="InterPro" id="IPR027417">
    <property type="entry name" value="P-loop_NTPase"/>
</dbReference>
<dbReference type="InterPro" id="IPR000362">
    <property type="entry name" value="Fumarate_lyase_fam"/>
</dbReference>
<dbReference type="PROSITE" id="PS00163">
    <property type="entry name" value="FUMARATE_LYASES"/>
    <property type="match status" value="1"/>
</dbReference>
<dbReference type="InterPro" id="IPR003593">
    <property type="entry name" value="AAA+_ATPase"/>
</dbReference>
<evidence type="ECO:0000313" key="17">
    <source>
        <dbReference type="Proteomes" id="UP001642464"/>
    </source>
</evidence>
<evidence type="ECO:0000256" key="6">
    <source>
        <dbReference type="ARBA" id="ARBA00022840"/>
    </source>
</evidence>
<dbReference type="Gene3D" id="1.10.8.60">
    <property type="match status" value="1"/>
</dbReference>
<comment type="caution">
    <text evidence="16">The sequence shown here is derived from an EMBL/GenBank/DDBJ whole genome shotgun (WGS) entry which is preliminary data.</text>
</comment>
<dbReference type="InterPro" id="IPR015895">
    <property type="entry name" value="4pyrrol_synth_GluRdtase_N"/>
</dbReference>
<evidence type="ECO:0000256" key="9">
    <source>
        <dbReference type="ARBA" id="ARBA00023015"/>
    </source>
</evidence>
<dbReference type="PANTHER" id="PTHR43814">
    <property type="entry name" value="ARGININOSUCCINATE LYASE"/>
    <property type="match status" value="1"/>
</dbReference>
<evidence type="ECO:0000256" key="8">
    <source>
        <dbReference type="ARBA" id="ARBA00023002"/>
    </source>
</evidence>
<dbReference type="InterPro" id="IPR036453">
    <property type="entry name" value="GluRdtase_dimer_dom_sf"/>
</dbReference>
<dbReference type="InterPro" id="IPR025662">
    <property type="entry name" value="Sigma_54_int_dom_ATP-bd_1"/>
</dbReference>
<dbReference type="PRINTS" id="PR00145">
    <property type="entry name" value="ARGSUCLYASE"/>
</dbReference>
<dbReference type="Gene3D" id="3.40.50.300">
    <property type="entry name" value="P-loop containing nucleotide triphosphate hydrolases"/>
    <property type="match status" value="1"/>
</dbReference>
<dbReference type="SUPFAM" id="SSF48431">
    <property type="entry name" value="Lipovitellin-phosvitin complex, superhelical domain"/>
    <property type="match status" value="1"/>
</dbReference>
<comment type="catalytic activity">
    <reaction evidence="12 13">
        <text>(S)-4-amino-5-oxopentanoate + tRNA(Glu) + NADP(+) = L-glutamyl-tRNA(Glu) + NADPH + H(+)</text>
        <dbReference type="Rhea" id="RHEA:12344"/>
        <dbReference type="Rhea" id="RHEA-COMP:9663"/>
        <dbReference type="Rhea" id="RHEA-COMP:9680"/>
        <dbReference type="ChEBI" id="CHEBI:15378"/>
        <dbReference type="ChEBI" id="CHEBI:57501"/>
        <dbReference type="ChEBI" id="CHEBI:57783"/>
        <dbReference type="ChEBI" id="CHEBI:58349"/>
        <dbReference type="ChEBI" id="CHEBI:78442"/>
        <dbReference type="ChEBI" id="CHEBI:78520"/>
        <dbReference type="EC" id="1.2.1.70"/>
    </reaction>
</comment>
<evidence type="ECO:0000256" key="14">
    <source>
        <dbReference type="SAM" id="Phobius"/>
    </source>
</evidence>
<dbReference type="InterPro" id="IPR002078">
    <property type="entry name" value="Sigma_54_int"/>
</dbReference>
<evidence type="ECO:0000313" key="16">
    <source>
        <dbReference type="EMBL" id="CAK9052760.1"/>
    </source>
</evidence>
<keyword evidence="14" id="KW-0812">Transmembrane</keyword>
<name>A0ABP0MRT8_9DINO</name>
<evidence type="ECO:0000256" key="1">
    <source>
        <dbReference type="ARBA" id="ARBA00005059"/>
    </source>
</evidence>
<dbReference type="Gene3D" id="3.30.460.30">
    <property type="entry name" value="Glutamyl-tRNA reductase, N-terminal domain"/>
    <property type="match status" value="1"/>
</dbReference>
<dbReference type="InterPro" id="IPR011989">
    <property type="entry name" value="ARM-like"/>
</dbReference>
<dbReference type="Pfam" id="PF01488">
    <property type="entry name" value="Shikimate_DH"/>
    <property type="match status" value="1"/>
</dbReference>
<keyword evidence="6" id="KW-0067">ATP-binding</keyword>
<dbReference type="HAMAP" id="MF_00087">
    <property type="entry name" value="Glu_tRNA_reductase"/>
    <property type="match status" value="1"/>
</dbReference>
<evidence type="ECO:0000256" key="4">
    <source>
        <dbReference type="ARBA" id="ARBA00012970"/>
    </source>
</evidence>
<evidence type="ECO:0000256" key="7">
    <source>
        <dbReference type="ARBA" id="ARBA00022857"/>
    </source>
</evidence>
<feature type="transmembrane region" description="Helical" evidence="14">
    <location>
        <begin position="1573"/>
        <end position="1594"/>
    </location>
</feature>
<dbReference type="InterPro" id="IPR024083">
    <property type="entry name" value="Fumarase/histidase_N"/>
</dbReference>
<dbReference type="Pfam" id="PF25601">
    <property type="entry name" value="AAA_lid_14"/>
    <property type="match status" value="1"/>
</dbReference>
<accession>A0ABP0MRT8</accession>
<feature type="transmembrane region" description="Helical" evidence="14">
    <location>
        <begin position="1639"/>
        <end position="1660"/>
    </location>
</feature>
<dbReference type="InterPro" id="IPR058031">
    <property type="entry name" value="AAA_lid_NorR"/>
</dbReference>
<dbReference type="SMART" id="SM00382">
    <property type="entry name" value="AAA"/>
    <property type="match status" value="1"/>
</dbReference>
<dbReference type="Pfam" id="PF00158">
    <property type="entry name" value="Sigma54_activat"/>
    <property type="match status" value="1"/>
</dbReference>
<dbReference type="SUPFAM" id="SSF48557">
    <property type="entry name" value="L-aspartase-like"/>
    <property type="match status" value="1"/>
</dbReference>
<comment type="pathway">
    <text evidence="1 13">Porphyrin-containing compound metabolism; protoporphyrin-IX biosynthesis; 5-aminolevulinate from L-glutamyl-tRNA(Glu): step 1/2.</text>
</comment>
<dbReference type="InterPro" id="IPR009049">
    <property type="entry name" value="Argininosuccinate_lyase"/>
</dbReference>
<evidence type="ECO:0000256" key="10">
    <source>
        <dbReference type="ARBA" id="ARBA00023163"/>
    </source>
</evidence>
<dbReference type="Gene3D" id="1.10.40.30">
    <property type="entry name" value="Fumarase/aspartase (C-terminal domain)"/>
    <property type="match status" value="1"/>
</dbReference>
<comment type="similarity">
    <text evidence="3">Belongs to the lyase 1 family. Argininosuccinate lyase subfamily.</text>
</comment>
<keyword evidence="8 13" id="KW-0560">Oxidoreductase</keyword>
<dbReference type="Pfam" id="PF00206">
    <property type="entry name" value="Lyase_1"/>
    <property type="match status" value="1"/>
</dbReference>
<dbReference type="PROSITE" id="PS50045">
    <property type="entry name" value="SIGMA54_INTERACT_4"/>
    <property type="match status" value="1"/>
</dbReference>
<evidence type="ECO:0000256" key="2">
    <source>
        <dbReference type="ARBA" id="ARBA00005916"/>
    </source>
</evidence>
<evidence type="ECO:0000259" key="15">
    <source>
        <dbReference type="PROSITE" id="PS50045"/>
    </source>
</evidence>
<feature type="transmembrane region" description="Helical" evidence="14">
    <location>
        <begin position="1483"/>
        <end position="1502"/>
    </location>
</feature>
<dbReference type="CDD" id="cd00009">
    <property type="entry name" value="AAA"/>
    <property type="match status" value="1"/>
</dbReference>
<dbReference type="InterPro" id="IPR029419">
    <property type="entry name" value="Arg_succ_lyase_C"/>
</dbReference>
<evidence type="ECO:0000256" key="13">
    <source>
        <dbReference type="RuleBase" id="RU000584"/>
    </source>
</evidence>
<dbReference type="CDD" id="cd01359">
    <property type="entry name" value="Argininosuccinate_lyase"/>
    <property type="match status" value="1"/>
</dbReference>
<dbReference type="PRINTS" id="PR00149">
    <property type="entry name" value="FUMRATELYASE"/>
</dbReference>
<dbReference type="NCBIfam" id="TIGR00838">
    <property type="entry name" value="argH"/>
    <property type="match status" value="1"/>
</dbReference>
<dbReference type="HAMAP" id="MF_00006">
    <property type="entry name" value="Arg_succ_lyase"/>
    <property type="match status" value="1"/>
</dbReference>
<dbReference type="SUPFAM" id="SSF52540">
    <property type="entry name" value="P-loop containing nucleoside triphosphate hydrolases"/>
    <property type="match status" value="1"/>
</dbReference>
<dbReference type="Pfam" id="PF00745">
    <property type="entry name" value="GlutR_dimer"/>
    <property type="match status" value="1"/>
</dbReference>
<feature type="domain" description="Sigma-54 factor interaction" evidence="15">
    <location>
        <begin position="1120"/>
        <end position="1341"/>
    </location>
</feature>
<dbReference type="GO" id="GO:0016829">
    <property type="term" value="F:lyase activity"/>
    <property type="evidence" value="ECO:0007669"/>
    <property type="project" value="UniProtKB-KW"/>
</dbReference>
<organism evidence="16 17">
    <name type="scientific">Durusdinium trenchii</name>
    <dbReference type="NCBI Taxonomy" id="1381693"/>
    <lineage>
        <taxon>Eukaryota</taxon>
        <taxon>Sar</taxon>
        <taxon>Alveolata</taxon>
        <taxon>Dinophyceae</taxon>
        <taxon>Suessiales</taxon>
        <taxon>Symbiodiniaceae</taxon>
        <taxon>Durusdinium</taxon>
    </lineage>
</organism>
<evidence type="ECO:0000256" key="12">
    <source>
        <dbReference type="ARBA" id="ARBA00047464"/>
    </source>
</evidence>
<dbReference type="InterPro" id="IPR011030">
    <property type="entry name" value="Lipovitellin_superhlx_dom"/>
</dbReference>
<keyword evidence="16" id="KW-0456">Lyase</keyword>
<keyword evidence="14" id="KW-0472">Membrane</keyword>
<dbReference type="NCBIfam" id="TIGR01035">
    <property type="entry name" value="hemA"/>
    <property type="match status" value="1"/>
</dbReference>
<protein>
    <recommendedName>
        <fullName evidence="4 13">Glutamyl-tRNA reductase</fullName>
        <ecNumber evidence="4 13">1.2.1.70</ecNumber>
    </recommendedName>
</protein>
<dbReference type="InterPro" id="IPR008948">
    <property type="entry name" value="L-Aspartase-like"/>
</dbReference>
<sequence>MLVKAGLLSTAECQQIEQTLNSIRQEIEQDQFEYSHALEDIHMHIEHALVERLGDVGRKLHTARSRNDQVSTDLRLWVRDSIDQLDAALEILQKAFVSRAEADADVILPGYTHLRRAQPVLAAHYWLAYCEKLDRDRGRLADCRRRANVSPLGAAACAGTSLPIDRDETARLLGFEGVAANSLDVSSDRDFAVEFVFDLVMIAEHLSGWAEDWIIWSTVEFDFIKLPEAFCTGSSIMPQKINPDVLELIRGKTARVVGDLQALLVLVKGLPLAYNRDLQEDKPRVFDAFDTVLSCVELAAPIVADTKLKRESIEARLEQGFLDATTMMEHMISQGVPQRSAHGLVGQLVRLALDRGVTLADLSVEDFQSVDQRLDKSVYEVLGSTNMPRFFAEGVRLAAALMFAAYAIAAGSLHAQDEPAAPAPEQPVVTSPLVERQLGESYETPGDRLNAVLVMIDAKHAFAARPFVEQLLASQLDDQQLAALERRFGSAAILKLSTATDLQPEGRQLSLDILAAAGRMASDPARVANLIKQLRSDSRGQQRAAIIELRRAGPAAVGPLLAVLSDPQTADDHSIVLTALVALGPDAVGPLTATLASGDASLRIAALRALGSLGQFDSIAYMLGSLYGPESTPKERDVAAKAIARIAGDVPNIDEALLLLEKRIEAFQREAALAPAIVEVPRDVWRWDAAAAAPLMQQFDSHVAAAIELSQVANIATEIAPDDPALQRAYLGAALEVAALGAAMDGAQGEALLDRFGIDAFDDLLRHSIHGPNLAGATLAAELLGEHGTQELIYRDAPQQTPLVMAADGAGDRRLRYAAAEAVMKLDPQRTYPGRSEVIDALAYFVTGYGRPRAVVATTNPAHGYRLSSYLSRLGFVTETYGHPGNLVRRALADGDCQLALIDVGFVRMTANDAISQLRADSRTAKMPIGVVTSALLAPKAQRLVERYPLVGTVLDVDDAETVGEQVERVLSLAGPRAVTQDLRQAQALGAIGHLLRLSAEDNPQDMARISEVILQAMDDSEMAPAAISILQTVGTPLAQKRLVEVASQTSRPILIRQQAAAAFTNNVLDHGTLLTTEELLLQYHRYNNSRHEDAETQRVLASILDVIEARADPIPATTEEVYRITRQVAPSNASVLLLGETGTGKELIARAVHDLSLRRNGPYVRVNCGALSESLLESELFGHEAGAFTGALTTRTGRFEAAHSGTIFLDEINSTTEHLQVKLLRVLQEREFERVGDTKTIDVDTRVVAASNRDLMEQVEAEKFREDLYYRLNVVPIILPPLRARRDDILDLVTHFLNVYNEENDRYVLHIEHRAIEALQDYHWPGNVRELQNYIARAVVMAPGDELTCDLLPEAVVGGAAPRRPRNGAADVETLAYELVAQGRATSGPQEDNLYAKIVNRVERELIAQVMADCDNVRIKRGRIELGFIIAGLVAHTLYLVSRTLHGGTTPLSSSFDWYLVAAWVLVAFYLYVIWEHPTFAIDVFVLPVVLLLIAVATFLAERKPFPVDRASLWWGTFHGAFLLAGTVAVLVGFLSGVMYLVQANRMKHKKPPSRGLQLPSLEWLQRTNARAIILSMLMLAVGLLSGSILNVVNHGGEMTRVPWSDPVIWSSGITLLWLAIAFVFATVYKPARQGRKVAYLTLTSCAFLVFSLGVGLFFTEHTGASDEEPPQNIDPQTQGQVEQHHSVRERLAFSPQQAEEALKLFRGRFPESEVVLLSTCNRVELYTASEDEHARPSHHDVAEFLGAFHGLPVADFFDDLLERTGEDTVRHLFTVAASLDSMVVGEPQILSQVKQAYQLASQLDSTGPLTHNVFQSAIKVARRVANETSINERRVSIPSVAVGDFARNIFDTFHDKRVLVIGAGGMGEETVRYLREEGAQDIVVLNRSPTRALELAEKFGGHTAPWSALHDELVAADLVVSTTGASEPIVNLEAFHEIESRRYQRPLFILDLAIPRDFDPAIENELNVYLYSIDDLRETCKLNQNERDRELPAAIRIVEEETDRFMANLRHRSTGPIIERLKQGWEGPKEDELRRLLNKLPDLNEREQNEIRISFDRLVNKLLHPPMTSLRDEARHGTPHGLLDALTRLFHLKD</sequence>
<evidence type="ECO:0000256" key="11">
    <source>
        <dbReference type="ARBA" id="ARBA00023244"/>
    </source>
</evidence>
<reference evidence="16 17" key="1">
    <citation type="submission" date="2024-02" db="EMBL/GenBank/DDBJ databases">
        <authorList>
            <person name="Chen Y."/>
            <person name="Shah S."/>
            <person name="Dougan E. K."/>
            <person name="Thang M."/>
            <person name="Chan C."/>
        </authorList>
    </citation>
    <scope>NUCLEOTIDE SEQUENCE [LARGE SCALE GENOMIC DNA]</scope>
</reference>
<dbReference type="SUPFAM" id="SSF69742">
    <property type="entry name" value="Glutamyl tRNA-reductase catalytic, N-terminal domain"/>
    <property type="match status" value="1"/>
</dbReference>
<dbReference type="InterPro" id="IPR036291">
    <property type="entry name" value="NAD(P)-bd_dom_sf"/>
</dbReference>
<dbReference type="PROSITE" id="PS00688">
    <property type="entry name" value="SIGMA54_INTERACT_3"/>
    <property type="match status" value="1"/>
</dbReference>
<keyword evidence="9" id="KW-0805">Transcription regulation</keyword>
<dbReference type="Pfam" id="PF14698">
    <property type="entry name" value="ASL_C2"/>
    <property type="match status" value="1"/>
</dbReference>
<comment type="similarity">
    <text evidence="2 13">Belongs to the glutamyl-tRNA reductase family.</text>
</comment>
<keyword evidence="14" id="KW-1133">Transmembrane helix</keyword>
<evidence type="ECO:0000256" key="3">
    <source>
        <dbReference type="ARBA" id="ARBA00010755"/>
    </source>
</evidence>
<evidence type="ECO:0000256" key="5">
    <source>
        <dbReference type="ARBA" id="ARBA00022741"/>
    </source>
</evidence>
<dbReference type="Gene3D" id="1.25.10.10">
    <property type="entry name" value="Leucine-rich Repeat Variant"/>
    <property type="match status" value="1"/>
</dbReference>
<dbReference type="Gene3D" id="1.10.275.10">
    <property type="entry name" value="Fumarase/aspartase (N-terminal domain)"/>
    <property type="match status" value="1"/>
</dbReference>
<dbReference type="InterPro" id="IPR036343">
    <property type="entry name" value="GluRdtase_N_sf"/>
</dbReference>
<proteinExistence type="inferred from homology"/>
<feature type="transmembrane region" description="Helical" evidence="14">
    <location>
        <begin position="1609"/>
        <end position="1627"/>
    </location>
</feature>
<dbReference type="InterPro" id="IPR020557">
    <property type="entry name" value="Fumarate_lyase_CS"/>
</dbReference>
<feature type="transmembrane region" description="Helical" evidence="14">
    <location>
        <begin position="1459"/>
        <end position="1476"/>
    </location>
</feature>
<dbReference type="InterPro" id="IPR000343">
    <property type="entry name" value="4pyrrol_synth_GluRdtase"/>
</dbReference>
<dbReference type="InterPro" id="IPR015896">
    <property type="entry name" value="4pyrrol_synth_GluRdtase_dimer"/>
</dbReference>